<dbReference type="InterPro" id="IPR040898">
    <property type="entry name" value="CxC6"/>
</dbReference>
<sequence length="513" mass="58196">MFSIGAEILITPYRTCIRPGCPKQGHSNTDRKSYAGYLYTLRRGVLPVRILTLYCRGCNTTYRPNYHVHRAEQPIASRNYNAALVPQYLEVTEHTYVERELVVLFRNQMAFSHTSAEAAARIYNLSIRKLDEDKFLRSEMVWHGFFLHALLQHHTDHSSTLILPHQGANERRLDSALHERNLLMVGTGQKYWAHACEGCSRVVKDPDGAMYQIDACVMDGVTLGHPRCNVSDCTNPLQSSRNRFCKTHQQQEYVCAIEGCISQAAISFRTCDDPSHHNIELRRREQGQAIFRLKARLARATTGDTGNDLGLASNHNNKSHSASGASRVKTSLSRKWTHNEQLMVRCCGVIVSRATFYNAESPSNAADFVAATFPSHLPRGRPSYLFYDNSCSLLRHLRASADTRLSGIALVVDVFHAVNKHKDTDTFCQMHCNPAGFPDLYDQEEGWLYNSSAAEQTNIWFGGFQSITKDMSEIHYNFFLDEMIAIRNDFWVSELLTRGKKPHIVPYEELVLA</sequence>
<dbReference type="HOGENOM" id="CLU_004966_4_0_1"/>
<proteinExistence type="predicted"/>
<gene>
    <name evidence="4" type="ORF">CERSUDRAFT_58618</name>
</gene>
<name>M2QJR1_CERS8</name>
<feature type="compositionally biased region" description="Low complexity" evidence="1">
    <location>
        <begin position="312"/>
        <end position="326"/>
    </location>
</feature>
<keyword evidence="5" id="KW-1185">Reference proteome</keyword>
<organism evidence="4 5">
    <name type="scientific">Ceriporiopsis subvermispora (strain B)</name>
    <name type="common">White-rot fungus</name>
    <name type="synonym">Gelatoporia subvermispora</name>
    <dbReference type="NCBI Taxonomy" id="914234"/>
    <lineage>
        <taxon>Eukaryota</taxon>
        <taxon>Fungi</taxon>
        <taxon>Dikarya</taxon>
        <taxon>Basidiomycota</taxon>
        <taxon>Agaricomycotina</taxon>
        <taxon>Agaricomycetes</taxon>
        <taxon>Polyporales</taxon>
        <taxon>Gelatoporiaceae</taxon>
        <taxon>Gelatoporia</taxon>
    </lineage>
</organism>
<reference evidence="4 5" key="1">
    <citation type="journal article" date="2012" name="Proc. Natl. Acad. Sci. U.S.A.">
        <title>Comparative genomics of Ceriporiopsis subvermispora and Phanerochaete chrysosporium provide insight into selective ligninolysis.</title>
        <authorList>
            <person name="Fernandez-Fueyo E."/>
            <person name="Ruiz-Duenas F.J."/>
            <person name="Ferreira P."/>
            <person name="Floudas D."/>
            <person name="Hibbett D.S."/>
            <person name="Canessa P."/>
            <person name="Larrondo L.F."/>
            <person name="James T.Y."/>
            <person name="Seelenfreund D."/>
            <person name="Lobos S."/>
            <person name="Polanco R."/>
            <person name="Tello M."/>
            <person name="Honda Y."/>
            <person name="Watanabe T."/>
            <person name="Watanabe T."/>
            <person name="Ryu J.S."/>
            <person name="Kubicek C.P."/>
            <person name="Schmoll M."/>
            <person name="Gaskell J."/>
            <person name="Hammel K.E."/>
            <person name="St John F.J."/>
            <person name="Vanden Wymelenberg A."/>
            <person name="Sabat G."/>
            <person name="Splinter BonDurant S."/>
            <person name="Syed K."/>
            <person name="Yadav J.S."/>
            <person name="Doddapaneni H."/>
            <person name="Subramanian V."/>
            <person name="Lavin J.L."/>
            <person name="Oguiza J.A."/>
            <person name="Perez G."/>
            <person name="Pisabarro A.G."/>
            <person name="Ramirez L."/>
            <person name="Santoyo F."/>
            <person name="Master E."/>
            <person name="Coutinho P.M."/>
            <person name="Henrissat B."/>
            <person name="Lombard V."/>
            <person name="Magnuson J.K."/>
            <person name="Kuees U."/>
            <person name="Hori C."/>
            <person name="Igarashi K."/>
            <person name="Samejima M."/>
            <person name="Held B.W."/>
            <person name="Barry K.W."/>
            <person name="LaButti K.M."/>
            <person name="Lapidus A."/>
            <person name="Lindquist E.A."/>
            <person name="Lucas S.M."/>
            <person name="Riley R."/>
            <person name="Salamov A.A."/>
            <person name="Hoffmeister D."/>
            <person name="Schwenk D."/>
            <person name="Hadar Y."/>
            <person name="Yarden O."/>
            <person name="de Vries R.P."/>
            <person name="Wiebenga A."/>
            <person name="Stenlid J."/>
            <person name="Eastwood D."/>
            <person name="Grigoriev I.V."/>
            <person name="Berka R.M."/>
            <person name="Blanchette R.A."/>
            <person name="Kersten P."/>
            <person name="Martinez A.T."/>
            <person name="Vicuna R."/>
            <person name="Cullen D."/>
        </authorList>
    </citation>
    <scope>NUCLEOTIDE SEQUENCE [LARGE SCALE GENOMIC DNA]</scope>
    <source>
        <strain evidence="4 5">B</strain>
    </source>
</reference>
<accession>M2QJR1</accession>
<feature type="domain" description="CxC6 like cysteine cluster associated with KDZ" evidence="3">
    <location>
        <begin position="217"/>
        <end position="280"/>
    </location>
</feature>
<evidence type="ECO:0000259" key="2">
    <source>
        <dbReference type="Pfam" id="PF18718"/>
    </source>
</evidence>
<evidence type="ECO:0000313" key="4">
    <source>
        <dbReference type="EMBL" id="EMD32350.1"/>
    </source>
</evidence>
<dbReference type="STRING" id="914234.M2QJR1"/>
<dbReference type="OrthoDB" id="2800707at2759"/>
<evidence type="ECO:0000256" key="1">
    <source>
        <dbReference type="SAM" id="MobiDB-lite"/>
    </source>
</evidence>
<dbReference type="Pfam" id="PF18721">
    <property type="entry name" value="CxC6"/>
    <property type="match status" value="1"/>
</dbReference>
<dbReference type="AlphaFoldDB" id="M2QJR1"/>
<feature type="region of interest" description="Disordered" evidence="1">
    <location>
        <begin position="304"/>
        <end position="328"/>
    </location>
</feature>
<evidence type="ECO:0000259" key="3">
    <source>
        <dbReference type="Pfam" id="PF18721"/>
    </source>
</evidence>
<feature type="domain" description="CxC5 like cysteine cluster associated with KDZ" evidence="2">
    <location>
        <begin position="5"/>
        <end position="126"/>
    </location>
</feature>
<dbReference type="Pfam" id="PF18718">
    <property type="entry name" value="CxC5"/>
    <property type="match status" value="1"/>
</dbReference>
<dbReference type="EMBL" id="KB445811">
    <property type="protein sequence ID" value="EMD32350.1"/>
    <property type="molecule type" value="Genomic_DNA"/>
</dbReference>
<dbReference type="Proteomes" id="UP000016930">
    <property type="component" value="Unassembled WGS sequence"/>
</dbReference>
<dbReference type="InterPro" id="IPR041539">
    <property type="entry name" value="CxC5"/>
</dbReference>
<evidence type="ECO:0000313" key="5">
    <source>
        <dbReference type="Proteomes" id="UP000016930"/>
    </source>
</evidence>
<evidence type="ECO:0008006" key="6">
    <source>
        <dbReference type="Google" id="ProtNLM"/>
    </source>
</evidence>
<protein>
    <recommendedName>
        <fullName evidence="6">CxC5 like cysteine cluster associated with KDZ domain-containing protein</fullName>
    </recommendedName>
</protein>